<keyword evidence="3" id="KW-1185">Reference proteome</keyword>
<name>A0AAV4SCU3_9ARAC</name>
<comment type="caution">
    <text evidence="2">The sequence shown here is derived from an EMBL/GenBank/DDBJ whole genome shotgun (WGS) entry which is preliminary data.</text>
</comment>
<sequence>MRSRIFRSKKHSVLEAFRCQQVDEGSVEAAPGPHQRRDRQPQGPAAPTFLHTTATLPAAAHGARLRLRAEGQLLSAR</sequence>
<dbReference type="Proteomes" id="UP001054837">
    <property type="component" value="Unassembled WGS sequence"/>
</dbReference>
<reference evidence="2 3" key="1">
    <citation type="submission" date="2021-06" db="EMBL/GenBank/DDBJ databases">
        <title>Caerostris darwini draft genome.</title>
        <authorList>
            <person name="Kono N."/>
            <person name="Arakawa K."/>
        </authorList>
    </citation>
    <scope>NUCLEOTIDE SEQUENCE [LARGE SCALE GENOMIC DNA]</scope>
</reference>
<organism evidence="2 3">
    <name type="scientific">Caerostris darwini</name>
    <dbReference type="NCBI Taxonomy" id="1538125"/>
    <lineage>
        <taxon>Eukaryota</taxon>
        <taxon>Metazoa</taxon>
        <taxon>Ecdysozoa</taxon>
        <taxon>Arthropoda</taxon>
        <taxon>Chelicerata</taxon>
        <taxon>Arachnida</taxon>
        <taxon>Araneae</taxon>
        <taxon>Araneomorphae</taxon>
        <taxon>Entelegynae</taxon>
        <taxon>Araneoidea</taxon>
        <taxon>Araneidae</taxon>
        <taxon>Caerostris</taxon>
    </lineage>
</organism>
<protein>
    <submittedName>
        <fullName evidence="2">Uncharacterized protein</fullName>
    </submittedName>
</protein>
<evidence type="ECO:0000256" key="1">
    <source>
        <dbReference type="SAM" id="MobiDB-lite"/>
    </source>
</evidence>
<gene>
    <name evidence="2" type="ORF">CDAR_410931</name>
</gene>
<dbReference type="AlphaFoldDB" id="A0AAV4SCU3"/>
<evidence type="ECO:0000313" key="2">
    <source>
        <dbReference type="EMBL" id="GIY31980.1"/>
    </source>
</evidence>
<accession>A0AAV4SCU3</accession>
<proteinExistence type="predicted"/>
<evidence type="ECO:0000313" key="3">
    <source>
        <dbReference type="Proteomes" id="UP001054837"/>
    </source>
</evidence>
<feature type="region of interest" description="Disordered" evidence="1">
    <location>
        <begin position="23"/>
        <end position="48"/>
    </location>
</feature>
<dbReference type="EMBL" id="BPLQ01007740">
    <property type="protein sequence ID" value="GIY31980.1"/>
    <property type="molecule type" value="Genomic_DNA"/>
</dbReference>